<evidence type="ECO:0000256" key="3">
    <source>
        <dbReference type="ARBA" id="ARBA00023163"/>
    </source>
</evidence>
<dbReference type="RefSeq" id="WP_157805094.1">
    <property type="nucleotide sequence ID" value="NZ_PGEZ01000001.1"/>
</dbReference>
<sequence length="183" mass="19792">MPQLSPARRAQVLGPALRVFARNGYRATSMQLLADATELSRPALYQYFPNKRGVFRAAVAFALDGAVHDVRAAAAGAGPPRQRLLDVLRHVLVFYDGPELGRIRAELIDQTYAQAGDLWEGFETALLDAVERVLCEAGVGEADETAVVVVYGVEGIALKSTDRTARDRAVARLVDLALTASTR</sequence>
<dbReference type="EMBL" id="PGEZ01000001">
    <property type="protein sequence ID" value="PJJ57169.1"/>
    <property type="molecule type" value="Genomic_DNA"/>
</dbReference>
<dbReference type="Gene3D" id="1.10.357.10">
    <property type="entry name" value="Tetracycline Repressor, domain 2"/>
    <property type="match status" value="1"/>
</dbReference>
<dbReference type="OrthoDB" id="9805134at2"/>
<dbReference type="PANTHER" id="PTHR47506:SF1">
    <property type="entry name" value="HTH-TYPE TRANSCRIPTIONAL REGULATOR YJDC"/>
    <property type="match status" value="1"/>
</dbReference>
<dbReference type="SUPFAM" id="SSF46689">
    <property type="entry name" value="Homeodomain-like"/>
    <property type="match status" value="1"/>
</dbReference>
<evidence type="ECO:0000256" key="4">
    <source>
        <dbReference type="PROSITE-ProRule" id="PRU00335"/>
    </source>
</evidence>
<dbReference type="InterPro" id="IPR009057">
    <property type="entry name" value="Homeodomain-like_sf"/>
</dbReference>
<keyword evidence="1" id="KW-0805">Transcription regulation</keyword>
<dbReference type="GO" id="GO:0003677">
    <property type="term" value="F:DNA binding"/>
    <property type="evidence" value="ECO:0007669"/>
    <property type="project" value="UniProtKB-UniRule"/>
</dbReference>
<proteinExistence type="predicted"/>
<evidence type="ECO:0000313" key="6">
    <source>
        <dbReference type="EMBL" id="PJJ57169.1"/>
    </source>
</evidence>
<keyword evidence="7" id="KW-1185">Reference proteome</keyword>
<dbReference type="InterPro" id="IPR001647">
    <property type="entry name" value="HTH_TetR"/>
</dbReference>
<evidence type="ECO:0000256" key="1">
    <source>
        <dbReference type="ARBA" id="ARBA00023015"/>
    </source>
</evidence>
<dbReference type="PROSITE" id="PS01081">
    <property type="entry name" value="HTH_TETR_1"/>
    <property type="match status" value="1"/>
</dbReference>
<name>A0A2M9BGW1_9ACTN</name>
<dbReference type="PRINTS" id="PR00455">
    <property type="entry name" value="HTHTETR"/>
</dbReference>
<evidence type="ECO:0000259" key="5">
    <source>
        <dbReference type="PROSITE" id="PS50977"/>
    </source>
</evidence>
<organism evidence="6 7">
    <name type="scientific">Mumia flava</name>
    <dbReference type="NCBI Taxonomy" id="1348852"/>
    <lineage>
        <taxon>Bacteria</taxon>
        <taxon>Bacillati</taxon>
        <taxon>Actinomycetota</taxon>
        <taxon>Actinomycetes</taxon>
        <taxon>Propionibacteriales</taxon>
        <taxon>Nocardioidaceae</taxon>
        <taxon>Mumia</taxon>
    </lineage>
</organism>
<evidence type="ECO:0000256" key="2">
    <source>
        <dbReference type="ARBA" id="ARBA00023125"/>
    </source>
</evidence>
<feature type="domain" description="HTH tetR-type" evidence="5">
    <location>
        <begin position="6"/>
        <end position="66"/>
    </location>
</feature>
<keyword evidence="3" id="KW-0804">Transcription</keyword>
<reference evidence="6 7" key="1">
    <citation type="submission" date="2017-11" db="EMBL/GenBank/DDBJ databases">
        <title>Genomic Encyclopedia of Archaeal and Bacterial Type Strains, Phase II (KMG-II): From Individual Species to Whole Genera.</title>
        <authorList>
            <person name="Goeker M."/>
        </authorList>
    </citation>
    <scope>NUCLEOTIDE SEQUENCE [LARGE SCALE GENOMIC DNA]</scope>
    <source>
        <strain evidence="6 7">DSM 27763</strain>
    </source>
</reference>
<evidence type="ECO:0000313" key="7">
    <source>
        <dbReference type="Proteomes" id="UP000230842"/>
    </source>
</evidence>
<dbReference type="PANTHER" id="PTHR47506">
    <property type="entry name" value="TRANSCRIPTIONAL REGULATORY PROTEIN"/>
    <property type="match status" value="1"/>
</dbReference>
<protein>
    <submittedName>
        <fullName evidence="6">AcrR family transcriptional regulator</fullName>
    </submittedName>
</protein>
<accession>A0A2M9BGW1</accession>
<dbReference type="InterPro" id="IPR023772">
    <property type="entry name" value="DNA-bd_HTH_TetR-type_CS"/>
</dbReference>
<dbReference type="PROSITE" id="PS50977">
    <property type="entry name" value="HTH_TETR_2"/>
    <property type="match status" value="1"/>
</dbReference>
<dbReference type="Pfam" id="PF00440">
    <property type="entry name" value="TetR_N"/>
    <property type="match status" value="1"/>
</dbReference>
<dbReference type="AlphaFoldDB" id="A0A2M9BGW1"/>
<feature type="DNA-binding region" description="H-T-H motif" evidence="4">
    <location>
        <begin position="29"/>
        <end position="48"/>
    </location>
</feature>
<dbReference type="Proteomes" id="UP000230842">
    <property type="component" value="Unassembled WGS sequence"/>
</dbReference>
<keyword evidence="2 4" id="KW-0238">DNA-binding</keyword>
<comment type="caution">
    <text evidence="6">The sequence shown here is derived from an EMBL/GenBank/DDBJ whole genome shotgun (WGS) entry which is preliminary data.</text>
</comment>
<gene>
    <name evidence="6" type="ORF">CLV56_1390</name>
</gene>